<dbReference type="PANTHER" id="PTHR41244:SF1">
    <property type="entry name" value="GLYCOSYLTRANSFERASE"/>
    <property type="match status" value="1"/>
</dbReference>
<dbReference type="Proteomes" id="UP000435649">
    <property type="component" value="Unassembled WGS sequence"/>
</dbReference>
<dbReference type="InterPro" id="IPR032719">
    <property type="entry name" value="WbsX"/>
</dbReference>
<proteinExistence type="predicted"/>
<organism evidence="1 2">
    <name type="scientific">Victivallis lenta</name>
    <dbReference type="NCBI Taxonomy" id="2606640"/>
    <lineage>
        <taxon>Bacteria</taxon>
        <taxon>Pseudomonadati</taxon>
        <taxon>Lentisphaerota</taxon>
        <taxon>Lentisphaeria</taxon>
        <taxon>Victivallales</taxon>
        <taxon>Victivallaceae</taxon>
        <taxon>Victivallis</taxon>
    </lineage>
</organism>
<evidence type="ECO:0000313" key="2">
    <source>
        <dbReference type="Proteomes" id="UP000435649"/>
    </source>
</evidence>
<dbReference type="Gene3D" id="3.20.20.80">
    <property type="entry name" value="Glycosidases"/>
    <property type="match status" value="1"/>
</dbReference>
<dbReference type="AlphaFoldDB" id="A0A844G751"/>
<comment type="caution">
    <text evidence="1">The sequence shown here is derived from an EMBL/GenBank/DDBJ whole genome shotgun (WGS) entry which is preliminary data.</text>
</comment>
<sequence>MQENAMTWSGRELLDCFEPYPGASLTADGTVRIVTTAEAPRLACRAGALHPTGKYLIVEMAACGGESAELFLHGVWWERTGRRIMLIADGKFHRYNLDLGNVDPDDAEIYATHLLPTDAPGAEVKIRSMRFSDLPEGEPSIRFHWAGMGEAFNRIGQGPREFVVSLENQGGEGSRDLEIAELTLPPGVRVAAQDEAWRKLPPIGANDCCNGRFPLEADAPVKGEFAIRLKGTNAPAEAYRGTLEFLPDLGLPKADYVPEPTPADTGDIELGALYFPGWTSTGRWDTIIETAPERRPLLGYYQEGDPELVDWQIKWAVECGIKFLLVDWYWSAGRMGLHEWLDGYEKSRYKSQIKWAMMWANHNPPGTHSVQDQINVTQHWIDHYFNTPGYYRIDGKPVVMVWMWENMDRDLGEGASTKLLELSQEMARKAGYPGIYFIDMKWPEAGTSPEIIGKIREVGFDCTSIYHYMESGGRGVNQYFYHFDDVAATNADHWEALYETGILPFLPNLSTGWDDRPWHGCAGCSIPGRTVAAFEKICADARAFAERTGIRRLLVAPLNEWGEGSYAEPNTEFGFGMYEALRKTFAKEPAGGWPLWYGPEDVGRTARQFRNPEETRRTKWNFADGAQGWHGEAVRTPVSGSLELDLRGARTMISVPRDLCRTWKHSSLTLKLAAAAPEGKAAVRVLWFSTYSCNWRNGSAPVEIVADGVEREYRIPVASDPDAPTIATRLGVRFEAASGAEFRISGMELE</sequence>
<dbReference type="PANTHER" id="PTHR41244">
    <property type="entry name" value="RHAMNAN SYNTHESIS F"/>
    <property type="match status" value="1"/>
</dbReference>
<dbReference type="Pfam" id="PF14307">
    <property type="entry name" value="Glyco_tran_WbsX"/>
    <property type="match status" value="1"/>
</dbReference>
<name>A0A844G751_9BACT</name>
<evidence type="ECO:0000313" key="1">
    <source>
        <dbReference type="EMBL" id="MST98278.1"/>
    </source>
</evidence>
<reference evidence="1 2" key="1">
    <citation type="submission" date="2019-08" db="EMBL/GenBank/DDBJ databases">
        <title>In-depth cultivation of the pig gut microbiome towards novel bacterial diversity and tailored functional studies.</title>
        <authorList>
            <person name="Wylensek D."/>
            <person name="Hitch T.C.A."/>
            <person name="Clavel T."/>
        </authorList>
    </citation>
    <scope>NUCLEOTIDE SEQUENCE [LARGE SCALE GENOMIC DNA]</scope>
    <source>
        <strain evidence="1 2">BBE-744-WT-12</strain>
    </source>
</reference>
<protein>
    <submittedName>
        <fullName evidence="1">Uncharacterized protein</fullName>
    </submittedName>
</protein>
<accession>A0A844G751</accession>
<dbReference type="EMBL" id="VUNS01000017">
    <property type="protein sequence ID" value="MST98278.1"/>
    <property type="molecule type" value="Genomic_DNA"/>
</dbReference>
<keyword evidence="2" id="KW-1185">Reference proteome</keyword>
<gene>
    <name evidence="1" type="ORF">FYJ85_14635</name>
</gene>